<evidence type="ECO:0000259" key="1">
    <source>
        <dbReference type="Pfam" id="PF03478"/>
    </source>
</evidence>
<dbReference type="InterPro" id="IPR050942">
    <property type="entry name" value="F-box_BR-signaling"/>
</dbReference>
<dbReference type="EMBL" id="JANJYJ010000002">
    <property type="protein sequence ID" value="KAK3228070.1"/>
    <property type="molecule type" value="Genomic_DNA"/>
</dbReference>
<dbReference type="PANTHER" id="PTHR44259">
    <property type="entry name" value="OS07G0183000 PROTEIN-RELATED"/>
    <property type="match status" value="1"/>
</dbReference>
<dbReference type="Proteomes" id="UP001281410">
    <property type="component" value="Unassembled WGS sequence"/>
</dbReference>
<evidence type="ECO:0000313" key="3">
    <source>
        <dbReference type="Proteomes" id="UP001281410"/>
    </source>
</evidence>
<dbReference type="PANTHER" id="PTHR44259:SF108">
    <property type="entry name" value="F-BOX PROTEIN SKIP23-LIKE"/>
    <property type="match status" value="1"/>
</dbReference>
<feature type="domain" description="KIB1-4 beta-propeller" evidence="1">
    <location>
        <begin position="44"/>
        <end position="143"/>
    </location>
</feature>
<keyword evidence="3" id="KW-1185">Reference proteome</keyword>
<accession>A0AAE0EIV9</accession>
<dbReference type="Pfam" id="PF03478">
    <property type="entry name" value="Beta-prop_KIB1-4"/>
    <property type="match status" value="1"/>
</dbReference>
<protein>
    <recommendedName>
        <fullName evidence="1">KIB1-4 beta-propeller domain-containing protein</fullName>
    </recommendedName>
</protein>
<reference evidence="2" key="1">
    <citation type="journal article" date="2023" name="Plant J.">
        <title>Genome sequences and population genomics provide insights into the demographic history, inbreeding, and mutation load of two 'living fossil' tree species of Dipteronia.</title>
        <authorList>
            <person name="Feng Y."/>
            <person name="Comes H.P."/>
            <person name="Chen J."/>
            <person name="Zhu S."/>
            <person name="Lu R."/>
            <person name="Zhang X."/>
            <person name="Li P."/>
            <person name="Qiu J."/>
            <person name="Olsen K.M."/>
            <person name="Qiu Y."/>
        </authorList>
    </citation>
    <scope>NUCLEOTIDE SEQUENCE</scope>
    <source>
        <strain evidence="2">NBL</strain>
    </source>
</reference>
<dbReference type="InterPro" id="IPR005174">
    <property type="entry name" value="KIB1-4_b-propeller"/>
</dbReference>
<evidence type="ECO:0000313" key="2">
    <source>
        <dbReference type="EMBL" id="KAK3228070.1"/>
    </source>
</evidence>
<dbReference type="AlphaFoldDB" id="A0AAE0EIV9"/>
<sequence>MANREKLNHDQSAAPAMEKNPIPLLMLPPRKGCHVRDFLDPSKESAGSLLVVKRSIRELMDNEDENSTYKTVGFKVFNVDLRANRCTEIKYLGYRVLFLGYNSSFSCASHLCDCKPNSIYFADDYCEFEEKDGGVGKDMGIYSLEDQSITFHCNVDSIHPDTPSMWVELSMV</sequence>
<gene>
    <name evidence="2" type="ORF">Dsin_007932</name>
</gene>
<name>A0AAE0EIV9_9ROSI</name>
<proteinExistence type="predicted"/>
<organism evidence="2 3">
    <name type="scientific">Dipteronia sinensis</name>
    <dbReference type="NCBI Taxonomy" id="43782"/>
    <lineage>
        <taxon>Eukaryota</taxon>
        <taxon>Viridiplantae</taxon>
        <taxon>Streptophyta</taxon>
        <taxon>Embryophyta</taxon>
        <taxon>Tracheophyta</taxon>
        <taxon>Spermatophyta</taxon>
        <taxon>Magnoliopsida</taxon>
        <taxon>eudicotyledons</taxon>
        <taxon>Gunneridae</taxon>
        <taxon>Pentapetalae</taxon>
        <taxon>rosids</taxon>
        <taxon>malvids</taxon>
        <taxon>Sapindales</taxon>
        <taxon>Sapindaceae</taxon>
        <taxon>Hippocastanoideae</taxon>
        <taxon>Acereae</taxon>
        <taxon>Dipteronia</taxon>
    </lineage>
</organism>
<comment type="caution">
    <text evidence="2">The sequence shown here is derived from an EMBL/GenBank/DDBJ whole genome shotgun (WGS) entry which is preliminary data.</text>
</comment>